<organism evidence="6 7">
    <name type="scientific">Actinomadura fibrosa</name>
    <dbReference type="NCBI Taxonomy" id="111802"/>
    <lineage>
        <taxon>Bacteria</taxon>
        <taxon>Bacillati</taxon>
        <taxon>Actinomycetota</taxon>
        <taxon>Actinomycetes</taxon>
        <taxon>Streptosporangiales</taxon>
        <taxon>Thermomonosporaceae</taxon>
        <taxon>Actinomadura</taxon>
    </lineage>
</organism>
<dbReference type="EC" id="1.-.-.-" evidence="6"/>
<keyword evidence="3 6" id="KW-0560">Oxidoreductase</keyword>
<comment type="similarity">
    <text evidence="1">Belongs to the bacterial luciferase oxidoreductase family.</text>
</comment>
<keyword evidence="2" id="KW-0285">Flavoprotein</keyword>
<dbReference type="InterPro" id="IPR011251">
    <property type="entry name" value="Luciferase-like_dom"/>
</dbReference>
<evidence type="ECO:0000259" key="5">
    <source>
        <dbReference type="Pfam" id="PF00296"/>
    </source>
</evidence>
<protein>
    <submittedName>
        <fullName evidence="6">LLM class flavin-dependent oxidoreductase</fullName>
        <ecNumber evidence="6">1.-.-.-</ecNumber>
    </submittedName>
</protein>
<name>A0ABW2XT84_9ACTN</name>
<comment type="caution">
    <text evidence="6">The sequence shown here is derived from an EMBL/GenBank/DDBJ whole genome shotgun (WGS) entry which is preliminary data.</text>
</comment>
<dbReference type="EMBL" id="JBHTGP010000015">
    <property type="protein sequence ID" value="MFD0688723.1"/>
    <property type="molecule type" value="Genomic_DNA"/>
</dbReference>
<reference evidence="7" key="1">
    <citation type="journal article" date="2019" name="Int. J. Syst. Evol. Microbiol.">
        <title>The Global Catalogue of Microorganisms (GCM) 10K type strain sequencing project: providing services to taxonomists for standard genome sequencing and annotation.</title>
        <authorList>
            <consortium name="The Broad Institute Genomics Platform"/>
            <consortium name="The Broad Institute Genome Sequencing Center for Infectious Disease"/>
            <person name="Wu L."/>
            <person name="Ma J."/>
        </authorList>
    </citation>
    <scope>NUCLEOTIDE SEQUENCE [LARGE SCALE GENOMIC DNA]</scope>
    <source>
        <strain evidence="7">JCM 9371</strain>
    </source>
</reference>
<dbReference type="Gene3D" id="3.20.20.30">
    <property type="entry name" value="Luciferase-like domain"/>
    <property type="match status" value="1"/>
</dbReference>
<dbReference type="InterPro" id="IPR036661">
    <property type="entry name" value="Luciferase-like_sf"/>
</dbReference>
<evidence type="ECO:0000313" key="7">
    <source>
        <dbReference type="Proteomes" id="UP001597063"/>
    </source>
</evidence>
<sequence>MTTPLKFGAFLVPLHDINEKPTLSLWRDMRLIELLDELDYDEAWVGEHHSGGWANILAPELVIAAVAERTRRIRLATGVISLPYHNPFMVASRAVQLDHLTRGRFILGVGAGSIPSDPHMLGIEQTETRPRTAEALEVIQHLLGSDETITRKTDWFTLQDARLQVAPYSPGGIEIAISSALSPNSMRTAGRMGLGVMSFGSPRPGIPLPDLGRQWRYAEEAAAEAGRTVDRADWRITQTVYVAETREEAYADVRAGFDRWVHGYWEDIFHLPVGIEGVPRGQELEANIEMGNIIVGSVDDAVAGIERLQENTDGFGGMLLMAHDWAPWDKMRRSYELFARYVAPRFTGALVRPRLSADWVTANGHLFEAGYQAAIQQAMGQAAAT</sequence>
<dbReference type="RefSeq" id="WP_207400444.1">
    <property type="nucleotide sequence ID" value="NZ_CAACUY010000466.1"/>
</dbReference>
<evidence type="ECO:0000256" key="1">
    <source>
        <dbReference type="ARBA" id="ARBA00010426"/>
    </source>
</evidence>
<dbReference type="PANTHER" id="PTHR30137:SF16">
    <property type="entry name" value="BLL0895 PROTEIN"/>
    <property type="match status" value="1"/>
</dbReference>
<feature type="domain" description="Luciferase-like" evidence="5">
    <location>
        <begin position="8"/>
        <end position="309"/>
    </location>
</feature>
<dbReference type="PANTHER" id="PTHR30137">
    <property type="entry name" value="LUCIFERASE-LIKE MONOOXYGENASE"/>
    <property type="match status" value="1"/>
</dbReference>
<accession>A0ABW2XT84</accession>
<gene>
    <name evidence="6" type="ORF">ACFQZM_29810</name>
</gene>
<keyword evidence="7" id="KW-1185">Reference proteome</keyword>
<proteinExistence type="inferred from homology"/>
<dbReference type="GO" id="GO:0016491">
    <property type="term" value="F:oxidoreductase activity"/>
    <property type="evidence" value="ECO:0007669"/>
    <property type="project" value="UniProtKB-KW"/>
</dbReference>
<dbReference type="Proteomes" id="UP001597063">
    <property type="component" value="Unassembled WGS sequence"/>
</dbReference>
<dbReference type="SUPFAM" id="SSF51679">
    <property type="entry name" value="Bacterial luciferase-like"/>
    <property type="match status" value="1"/>
</dbReference>
<evidence type="ECO:0000256" key="4">
    <source>
        <dbReference type="ARBA" id="ARBA00023033"/>
    </source>
</evidence>
<dbReference type="Pfam" id="PF00296">
    <property type="entry name" value="Bac_luciferase"/>
    <property type="match status" value="1"/>
</dbReference>
<evidence type="ECO:0000313" key="6">
    <source>
        <dbReference type="EMBL" id="MFD0688723.1"/>
    </source>
</evidence>
<evidence type="ECO:0000256" key="2">
    <source>
        <dbReference type="ARBA" id="ARBA00022630"/>
    </source>
</evidence>
<evidence type="ECO:0000256" key="3">
    <source>
        <dbReference type="ARBA" id="ARBA00023002"/>
    </source>
</evidence>
<dbReference type="InterPro" id="IPR050766">
    <property type="entry name" value="Bact_Lucif_Oxidored"/>
</dbReference>
<keyword evidence="4" id="KW-0503">Monooxygenase</keyword>